<dbReference type="InterPro" id="IPR004046">
    <property type="entry name" value="GST_C"/>
</dbReference>
<dbReference type="Proteomes" id="UP000322084">
    <property type="component" value="Unassembled WGS sequence"/>
</dbReference>
<dbReference type="InterPro" id="IPR004045">
    <property type="entry name" value="Glutathione_S-Trfase_N"/>
</dbReference>
<dbReference type="CDD" id="cd00570">
    <property type="entry name" value="GST_N_family"/>
    <property type="match status" value="1"/>
</dbReference>
<protein>
    <recommendedName>
        <fullName evidence="5">Glutathione S-transferase family protein</fullName>
    </recommendedName>
</protein>
<dbReference type="SFLD" id="SFLDS00019">
    <property type="entry name" value="Glutathione_Transferase_(cytos"/>
    <property type="match status" value="1"/>
</dbReference>
<accession>A0A5A7MSN7</accession>
<dbReference type="RefSeq" id="WP_150000359.1">
    <property type="nucleotide sequence ID" value="NZ_BKCL01000004.1"/>
</dbReference>
<dbReference type="AlphaFoldDB" id="A0A5A7MSN7"/>
<dbReference type="GO" id="GO:0005737">
    <property type="term" value="C:cytoplasm"/>
    <property type="evidence" value="ECO:0007669"/>
    <property type="project" value="TreeGrafter"/>
</dbReference>
<dbReference type="SFLD" id="SFLDG00358">
    <property type="entry name" value="Main_(cytGST)"/>
    <property type="match status" value="1"/>
</dbReference>
<gene>
    <name evidence="3" type="ORF">JCM17844_16220</name>
</gene>
<dbReference type="PANTHER" id="PTHR43968">
    <property type="match status" value="1"/>
</dbReference>
<feature type="domain" description="GST N-terminal" evidence="1">
    <location>
        <begin position="1"/>
        <end position="81"/>
    </location>
</feature>
<dbReference type="SUPFAM" id="SSF47616">
    <property type="entry name" value="GST C-terminal domain-like"/>
    <property type="match status" value="1"/>
</dbReference>
<name>A0A5A7MSN7_9PROT</name>
<organism evidence="3 4">
    <name type="scientific">Iodidimonas gelatinilytica</name>
    <dbReference type="NCBI Taxonomy" id="1236966"/>
    <lineage>
        <taxon>Bacteria</taxon>
        <taxon>Pseudomonadati</taxon>
        <taxon>Pseudomonadota</taxon>
        <taxon>Alphaproteobacteria</taxon>
        <taxon>Iodidimonadales</taxon>
        <taxon>Iodidimonadaceae</taxon>
        <taxon>Iodidimonas</taxon>
    </lineage>
</organism>
<evidence type="ECO:0000259" key="1">
    <source>
        <dbReference type="PROSITE" id="PS50404"/>
    </source>
</evidence>
<dbReference type="InterPro" id="IPR036282">
    <property type="entry name" value="Glutathione-S-Trfase_C_sf"/>
</dbReference>
<evidence type="ECO:0000259" key="2">
    <source>
        <dbReference type="PROSITE" id="PS50405"/>
    </source>
</evidence>
<dbReference type="Gene3D" id="1.20.1050.10">
    <property type="match status" value="1"/>
</dbReference>
<dbReference type="EMBL" id="BKCL01000004">
    <property type="protein sequence ID" value="GEQ97985.1"/>
    <property type="molecule type" value="Genomic_DNA"/>
</dbReference>
<dbReference type="Pfam" id="PF13417">
    <property type="entry name" value="GST_N_3"/>
    <property type="match status" value="1"/>
</dbReference>
<reference evidence="3 4" key="1">
    <citation type="submission" date="2019-09" db="EMBL/GenBank/DDBJ databases">
        <title>NBRP : Genome information of microbial organism related human and environment.</title>
        <authorList>
            <person name="Hattori M."/>
            <person name="Oshima K."/>
            <person name="Inaba H."/>
            <person name="Suda W."/>
            <person name="Sakamoto M."/>
            <person name="Iino T."/>
            <person name="Kitahara M."/>
            <person name="Oshida Y."/>
            <person name="Iida T."/>
            <person name="Kudo T."/>
            <person name="Itoh T."/>
            <person name="Ohkuma M."/>
        </authorList>
    </citation>
    <scope>NUCLEOTIDE SEQUENCE [LARGE SCALE GENOMIC DNA]</scope>
    <source>
        <strain evidence="3 4">Hi-2</strain>
    </source>
</reference>
<feature type="domain" description="GST C-terminal" evidence="2">
    <location>
        <begin position="86"/>
        <end position="219"/>
    </location>
</feature>
<dbReference type="InterPro" id="IPR010987">
    <property type="entry name" value="Glutathione-S-Trfase_C-like"/>
</dbReference>
<dbReference type="Gene3D" id="3.40.30.10">
    <property type="entry name" value="Glutaredoxin"/>
    <property type="match status" value="1"/>
</dbReference>
<dbReference type="InterPro" id="IPR036249">
    <property type="entry name" value="Thioredoxin-like_sf"/>
</dbReference>
<dbReference type="InterPro" id="IPR050983">
    <property type="entry name" value="GST_Omega/HSP26"/>
</dbReference>
<comment type="caution">
    <text evidence="3">The sequence shown here is derived from an EMBL/GenBank/DDBJ whole genome shotgun (WGS) entry which is preliminary data.</text>
</comment>
<dbReference type="PROSITE" id="PS50404">
    <property type="entry name" value="GST_NTER"/>
    <property type="match status" value="1"/>
</dbReference>
<dbReference type="SUPFAM" id="SSF52833">
    <property type="entry name" value="Thioredoxin-like"/>
    <property type="match status" value="1"/>
</dbReference>
<evidence type="ECO:0000313" key="3">
    <source>
        <dbReference type="EMBL" id="GEQ97985.1"/>
    </source>
</evidence>
<dbReference type="CDD" id="cd00299">
    <property type="entry name" value="GST_C_family"/>
    <property type="match status" value="1"/>
</dbReference>
<dbReference type="PROSITE" id="PS50405">
    <property type="entry name" value="GST_CTER"/>
    <property type="match status" value="1"/>
</dbReference>
<sequence>MMKLYGRRLSPYFERVVLVLSLKNALDDVALTPVPGGLGSEDYKAITPIGKIPTLEVREGFVIPEGQVICTYLERLYPSPALIPDAAADAAQVELLCRLVDIYVSAALGPVFRAVREGEAQSDAAKEAVVNLQKALSYLEYYITPGQRAVGDHWSLADCAMIPVFFFVRTLAPILGFDPFEETPKLKQWHDVVAQTDLCKQSNEEQGKSLADFMAQSKN</sequence>
<dbReference type="InterPro" id="IPR040079">
    <property type="entry name" value="Glutathione_S-Trfase"/>
</dbReference>
<proteinExistence type="predicted"/>
<dbReference type="PANTHER" id="PTHR43968:SF6">
    <property type="entry name" value="GLUTATHIONE S-TRANSFERASE OMEGA"/>
    <property type="match status" value="1"/>
</dbReference>
<dbReference type="Pfam" id="PF00043">
    <property type="entry name" value="GST_C"/>
    <property type="match status" value="1"/>
</dbReference>
<evidence type="ECO:0008006" key="5">
    <source>
        <dbReference type="Google" id="ProtNLM"/>
    </source>
</evidence>
<evidence type="ECO:0000313" key="4">
    <source>
        <dbReference type="Proteomes" id="UP000322084"/>
    </source>
</evidence>